<accession>A0A0N5AW98</accession>
<keyword evidence="5" id="KW-0677">Repeat</keyword>
<dbReference type="WBParaSite" id="SMUV_0000918801-mRNA-1">
    <property type="protein sequence ID" value="SMUV_0000918801-mRNA-1"/>
    <property type="gene ID" value="SMUV_0000918801"/>
</dbReference>
<dbReference type="SMART" id="SM00320">
    <property type="entry name" value="WD40"/>
    <property type="match status" value="6"/>
</dbReference>
<keyword evidence="8" id="KW-1185">Reference proteome</keyword>
<dbReference type="AlphaFoldDB" id="A0A0N5AW98"/>
<dbReference type="InterPro" id="IPR051973">
    <property type="entry name" value="tRNA_Anticodon_Mtase-Reg"/>
</dbReference>
<keyword evidence="3" id="KW-0853">WD repeat</keyword>
<dbReference type="PROSITE" id="PS00678">
    <property type="entry name" value="WD_REPEATS_1"/>
    <property type="match status" value="1"/>
</dbReference>
<dbReference type="SUPFAM" id="SSF50978">
    <property type="entry name" value="WD40 repeat-like"/>
    <property type="match status" value="2"/>
</dbReference>
<evidence type="ECO:0000256" key="1">
    <source>
        <dbReference type="ARBA" id="ARBA00004496"/>
    </source>
</evidence>
<name>A0A0N5AW98_9BILA</name>
<dbReference type="PANTHER" id="PTHR14344">
    <property type="entry name" value="WD REPEAT PROTEIN"/>
    <property type="match status" value="1"/>
</dbReference>
<evidence type="ECO:0000256" key="6">
    <source>
        <dbReference type="ARBA" id="ARBA00038255"/>
    </source>
</evidence>
<dbReference type="InterPro" id="IPR036322">
    <property type="entry name" value="WD40_repeat_dom_sf"/>
</dbReference>
<dbReference type="InterPro" id="IPR019775">
    <property type="entry name" value="WD40_repeat_CS"/>
</dbReference>
<dbReference type="GO" id="GO:0005737">
    <property type="term" value="C:cytoplasm"/>
    <property type="evidence" value="ECO:0007669"/>
    <property type="project" value="UniProtKB-SubCell"/>
</dbReference>
<comment type="similarity">
    <text evidence="6">Belongs to the WD repeat WDR6 family.</text>
</comment>
<dbReference type="InterPro" id="IPR001680">
    <property type="entry name" value="WD40_rpt"/>
</dbReference>
<sequence>MAKQVCSKQNCSSVDHLYAFSPVLSLYLSDNSLTLENNSTLDKVVYASNGSVLNRFCLKNGTAIITQQICPFKQKNSCIFGIVPSPANEKRLAIYGEKSLVLYHDDYPCRPISPTNSFKEWIQMVHFLSNGNLVVLFGCNAAALFHVKWLNSQNTAELKEIVRVQSKHKAVLSHAIMFGTEWENLKTFVGTAFGDILISMPAQGSSVLHRLSSHTGMIFGLCLTDKNLFSISDDRKLVMWDIENYVLVDHVYGHSTRPFAVCQGTNGIVITGCKDSYIYIWSTKSSKLSLLQNIALGRGSVRSLLVFENVLLVGTETGFFGSISLSQSNGIKSFRFMHDVAIRNFCCISPELLYFIDDNGELYKKWGKAVNKVPGLKFCKAEFVSVSNCRKFMTIADLQCCWLIDIGNELEVSQVELETNARLLSCHWSSDNFFLFYSNGTVKHFIASASAGLLKEAEFNIGMKHCASAVLVVKGNVIIGTKKGKILFVQHGQVQSISNAHNKETVTDLIIYHHNLYSVGRDGKICKWDCGKDFSTRIKLVESERPSQTVAIEWPCKLLIYGNSLYIAGFHGAVFYLVKHDTGQCVCQFTCGGGHRNWEILMLEKWKGFEGQYCYLRFINKGCLIETVLKLNEMTVFMPNAHISTITAICCLVSKSGNSTVMTSSFDTTIAISSISNEHDNKKSPLSMLYRFRAHTSSVYSLSSLRNYAVSAGGKSELCLWSLQQDQSLLKVGQIRLDSDCRLISVSLYSLKPLSSIVSGSDGRLLMVNWLDKFDNTAYKMLELHGYVAKQYLYTKVCAIKESEQVTVFAVTTAGVLVFWPDITAPSNFSEYFLEKAGLSAVDGKNQGLSSVAVVGSESGCITSVKISVGSVDTDRTYWHGATCTDLKFFTKSGNTYVISTSIDCRLAIFQYDDSSNKLTFCRAVTLNVADPSSICLLKDSTDDDTTIVVVGFGLQGIQISTLL</sequence>
<keyword evidence="2" id="KW-0963">Cytoplasm</keyword>
<evidence type="ECO:0000313" key="8">
    <source>
        <dbReference type="Proteomes" id="UP000046393"/>
    </source>
</evidence>
<keyword evidence="4" id="KW-0819">tRNA processing</keyword>
<protein>
    <recommendedName>
        <fullName evidence="7">tRNA (34-2'-O)-methyltransferase regulator WDR6</fullName>
    </recommendedName>
</protein>
<dbReference type="Gene3D" id="2.130.10.10">
    <property type="entry name" value="YVTN repeat-like/Quinoprotein amine dehydrogenase"/>
    <property type="match status" value="3"/>
</dbReference>
<reference evidence="9" key="1">
    <citation type="submission" date="2017-02" db="UniProtKB">
        <authorList>
            <consortium name="WormBaseParasite"/>
        </authorList>
    </citation>
    <scope>IDENTIFICATION</scope>
</reference>
<evidence type="ECO:0000256" key="5">
    <source>
        <dbReference type="ARBA" id="ARBA00022737"/>
    </source>
</evidence>
<dbReference type="InterPro" id="IPR015943">
    <property type="entry name" value="WD40/YVTN_repeat-like_dom_sf"/>
</dbReference>
<organism evidence="8 9">
    <name type="scientific">Syphacia muris</name>
    <dbReference type="NCBI Taxonomy" id="451379"/>
    <lineage>
        <taxon>Eukaryota</taxon>
        <taxon>Metazoa</taxon>
        <taxon>Ecdysozoa</taxon>
        <taxon>Nematoda</taxon>
        <taxon>Chromadorea</taxon>
        <taxon>Rhabditida</taxon>
        <taxon>Spirurina</taxon>
        <taxon>Oxyuridomorpha</taxon>
        <taxon>Oxyuroidea</taxon>
        <taxon>Oxyuridae</taxon>
        <taxon>Syphacia</taxon>
    </lineage>
</organism>
<comment type="subcellular location">
    <subcellularLocation>
        <location evidence="1">Cytoplasm</location>
    </subcellularLocation>
</comment>
<dbReference type="Proteomes" id="UP000046393">
    <property type="component" value="Unplaced"/>
</dbReference>
<dbReference type="PANTHER" id="PTHR14344:SF3">
    <property type="entry name" value="WD REPEAT-CONTAINING PROTEIN 6"/>
    <property type="match status" value="1"/>
</dbReference>
<proteinExistence type="inferred from homology"/>
<dbReference type="STRING" id="451379.A0A0N5AW98"/>
<evidence type="ECO:0000313" key="9">
    <source>
        <dbReference type="WBParaSite" id="SMUV_0000918801-mRNA-1"/>
    </source>
</evidence>
<dbReference type="GO" id="GO:0030488">
    <property type="term" value="P:tRNA methylation"/>
    <property type="evidence" value="ECO:0007669"/>
    <property type="project" value="TreeGrafter"/>
</dbReference>
<evidence type="ECO:0000256" key="7">
    <source>
        <dbReference type="ARBA" id="ARBA00040154"/>
    </source>
</evidence>
<evidence type="ECO:0000256" key="2">
    <source>
        <dbReference type="ARBA" id="ARBA00022490"/>
    </source>
</evidence>
<evidence type="ECO:0000256" key="3">
    <source>
        <dbReference type="ARBA" id="ARBA00022574"/>
    </source>
</evidence>
<dbReference type="SUPFAM" id="SSF101908">
    <property type="entry name" value="Putative isomerase YbhE"/>
    <property type="match status" value="1"/>
</dbReference>
<evidence type="ECO:0000256" key="4">
    <source>
        <dbReference type="ARBA" id="ARBA00022694"/>
    </source>
</evidence>